<dbReference type="InterPro" id="IPR042099">
    <property type="entry name" value="ANL_N_sf"/>
</dbReference>
<dbReference type="Pfam" id="PF13193">
    <property type="entry name" value="AMP-binding_C"/>
    <property type="match status" value="1"/>
</dbReference>
<dbReference type="Gene3D" id="3.40.50.12780">
    <property type="entry name" value="N-terminal domain of ligase-like"/>
    <property type="match status" value="1"/>
</dbReference>
<feature type="domain" description="AMP-binding enzyme C-terminal" evidence="2">
    <location>
        <begin position="413"/>
        <end position="488"/>
    </location>
</feature>
<dbReference type="AlphaFoldDB" id="Q0ASY3"/>
<dbReference type="Gene3D" id="3.30.300.30">
    <property type="match status" value="1"/>
</dbReference>
<feature type="domain" description="AMP-dependent synthetase/ligase" evidence="1">
    <location>
        <begin position="11"/>
        <end position="362"/>
    </location>
</feature>
<dbReference type="SUPFAM" id="SSF56801">
    <property type="entry name" value="Acetyl-CoA synthetase-like"/>
    <property type="match status" value="1"/>
</dbReference>
<dbReference type="InterPro" id="IPR050237">
    <property type="entry name" value="ATP-dep_AMP-bd_enzyme"/>
</dbReference>
<dbReference type="Pfam" id="PF00501">
    <property type="entry name" value="AMP-binding"/>
    <property type="match status" value="1"/>
</dbReference>
<reference evidence="3 4" key="1">
    <citation type="submission" date="2006-08" db="EMBL/GenBank/DDBJ databases">
        <title>Complete sequence of Maricaulis maris MCS10.</title>
        <authorList>
            <consortium name="US DOE Joint Genome Institute"/>
            <person name="Copeland A."/>
            <person name="Lucas S."/>
            <person name="Lapidus A."/>
            <person name="Barry K."/>
            <person name="Detter J.C."/>
            <person name="Glavina del Rio T."/>
            <person name="Hammon N."/>
            <person name="Israni S."/>
            <person name="Dalin E."/>
            <person name="Tice H."/>
            <person name="Pitluck S."/>
            <person name="Saunders E."/>
            <person name="Brettin T."/>
            <person name="Bruce D."/>
            <person name="Han C."/>
            <person name="Tapia R."/>
            <person name="Gilna P."/>
            <person name="Schmutz J."/>
            <person name="Larimer F."/>
            <person name="Land M."/>
            <person name="Hauser L."/>
            <person name="Kyrpides N."/>
            <person name="Mikhailova N."/>
            <person name="Viollier P."/>
            <person name="Stephens C."/>
            <person name="Richardson P."/>
        </authorList>
    </citation>
    <scope>NUCLEOTIDE SEQUENCE [LARGE SCALE GENOMIC DNA]</scope>
    <source>
        <strain evidence="3 4">MCS10</strain>
    </source>
</reference>
<evidence type="ECO:0000313" key="3">
    <source>
        <dbReference type="EMBL" id="ABI64604.1"/>
    </source>
</evidence>
<dbReference type="HOGENOM" id="CLU_000022_59_0_5"/>
<dbReference type="GO" id="GO:0016878">
    <property type="term" value="F:acid-thiol ligase activity"/>
    <property type="evidence" value="ECO:0007669"/>
    <property type="project" value="UniProtKB-ARBA"/>
</dbReference>
<dbReference type="STRING" id="394221.Mmar10_0311"/>
<dbReference type="InterPro" id="IPR000873">
    <property type="entry name" value="AMP-dep_synth/lig_dom"/>
</dbReference>
<keyword evidence="4" id="KW-1185">Reference proteome</keyword>
<evidence type="ECO:0000259" key="2">
    <source>
        <dbReference type="Pfam" id="PF13193"/>
    </source>
</evidence>
<gene>
    <name evidence="3" type="ordered locus">Mmar10_0311</name>
</gene>
<dbReference type="PROSITE" id="PS00455">
    <property type="entry name" value="AMP_BINDING"/>
    <property type="match status" value="1"/>
</dbReference>
<name>Q0ASY3_MARMM</name>
<dbReference type="RefSeq" id="WP_011642251.1">
    <property type="nucleotide sequence ID" value="NC_008347.1"/>
</dbReference>
<dbReference type="InterPro" id="IPR025110">
    <property type="entry name" value="AMP-bd_C"/>
</dbReference>
<accession>Q0ASY3</accession>
<dbReference type="KEGG" id="mmr:Mmar10_0311"/>
<dbReference type="eggNOG" id="COG0318">
    <property type="taxonomic scope" value="Bacteria"/>
</dbReference>
<sequence length="501" mass="54592">MMDILTDITARRAALTPERPAFHIVETGEIISFARLEDRSARAATVLAERGVGEGDRVAILCRNRVEFFEALFACAKLGAILAPLNWRMPARELAELLADCAPTCLLVGSEDRQKAAAAAQSLALIFVDLENEWPAARDAAPPHPGRPAWPGDQPWYLIYTSGTTGRPKGVIQTYRMALVNYVNISQAIDLRDGEATVNFLPLFHTAGINLHTLPVLMAGGLNHLLPGFDAGTVLRLIDDGQLDVMLCVPAVYRELALHPDFATADLTRLRHWACGGAPMPDVLIETFAARGAVVCNGFGMTETGPTAFLMDREHALERIGSVGKPQLLIEARIATPDGEALASGGTGEVQFFGPGLTPGYWQRDDETAKLFTADGWLKSGDLGRFDADGYCYIAGRIKEMYISGGENVYPAEVENVLDEHPAVQESAVTGIADDKWGEVGCAHLILRDGQAVTDMALRDWCRERLAGYKVPRHFRRTNDFPRTAAGKVQKHLLPLPETVE</sequence>
<dbReference type="InterPro" id="IPR045851">
    <property type="entry name" value="AMP-bd_C_sf"/>
</dbReference>
<dbReference type="Proteomes" id="UP000001964">
    <property type="component" value="Chromosome"/>
</dbReference>
<protein>
    <submittedName>
        <fullName evidence="3">AMP-dependent synthetase and ligase</fullName>
    </submittedName>
</protein>
<dbReference type="OrthoDB" id="6187882at2"/>
<dbReference type="EMBL" id="CP000449">
    <property type="protein sequence ID" value="ABI64604.1"/>
    <property type="molecule type" value="Genomic_DNA"/>
</dbReference>
<organism evidence="3 4">
    <name type="scientific">Maricaulis maris (strain MCS10)</name>
    <name type="common">Caulobacter maris</name>
    <dbReference type="NCBI Taxonomy" id="394221"/>
    <lineage>
        <taxon>Bacteria</taxon>
        <taxon>Pseudomonadati</taxon>
        <taxon>Pseudomonadota</taxon>
        <taxon>Alphaproteobacteria</taxon>
        <taxon>Maricaulales</taxon>
        <taxon>Maricaulaceae</taxon>
        <taxon>Maricaulis</taxon>
    </lineage>
</organism>
<keyword evidence="3" id="KW-0436">Ligase</keyword>
<dbReference type="PANTHER" id="PTHR43767:SF1">
    <property type="entry name" value="NONRIBOSOMAL PEPTIDE SYNTHASE PES1 (EUROFUNG)-RELATED"/>
    <property type="match status" value="1"/>
</dbReference>
<proteinExistence type="predicted"/>
<evidence type="ECO:0000259" key="1">
    <source>
        <dbReference type="Pfam" id="PF00501"/>
    </source>
</evidence>
<dbReference type="InterPro" id="IPR020845">
    <property type="entry name" value="AMP-binding_CS"/>
</dbReference>
<dbReference type="PANTHER" id="PTHR43767">
    <property type="entry name" value="LONG-CHAIN-FATTY-ACID--COA LIGASE"/>
    <property type="match status" value="1"/>
</dbReference>
<evidence type="ECO:0000313" key="4">
    <source>
        <dbReference type="Proteomes" id="UP000001964"/>
    </source>
</evidence>